<feature type="transmembrane region" description="Helical" evidence="2">
    <location>
        <begin position="35"/>
        <end position="56"/>
    </location>
</feature>
<dbReference type="RefSeq" id="WP_164258717.1">
    <property type="nucleotide sequence ID" value="NZ_CBDRIV010000011.1"/>
</dbReference>
<organism evidence="3">
    <name type="scientific">Streptomyces anulatus</name>
    <name type="common">Streptomyces chrysomallus</name>
    <dbReference type="NCBI Taxonomy" id="1892"/>
    <lineage>
        <taxon>Bacteria</taxon>
        <taxon>Bacillati</taxon>
        <taxon>Actinomycetota</taxon>
        <taxon>Actinomycetes</taxon>
        <taxon>Kitasatosporales</taxon>
        <taxon>Streptomycetaceae</taxon>
        <taxon>Streptomyces</taxon>
    </lineage>
</organism>
<feature type="transmembrane region" description="Helical" evidence="2">
    <location>
        <begin position="175"/>
        <end position="197"/>
    </location>
</feature>
<sequence length="238" mass="25765">MSEMRETPATTEAEEVRDPDAPPAARSRVRDWSAAGGWGFALGVGYAVLVRFYHAAGGQLGVAGEVSEQYVATLQMVSYLTGLVILVGAGACLVLTHRQFRVFPRWVPRVGGTEAPHGLVRAVVLAPALFGGTYAIGHWMTGTLTKILDLTGVITVEISEAWVTRDRVAGDLWEIFFYEPWFLAMGACLVLSGLQYARDSGVSRRAVRIVGTVMLVSALALFLYGTLLIVMGWEFAVI</sequence>
<feature type="region of interest" description="Disordered" evidence="1">
    <location>
        <begin position="1"/>
        <end position="25"/>
    </location>
</feature>
<dbReference type="EMBL" id="JAAGMK010000661">
    <property type="protein sequence ID" value="NEB87072.1"/>
    <property type="molecule type" value="Genomic_DNA"/>
</dbReference>
<evidence type="ECO:0000256" key="2">
    <source>
        <dbReference type="SAM" id="Phobius"/>
    </source>
</evidence>
<evidence type="ECO:0008006" key="4">
    <source>
        <dbReference type="Google" id="ProtNLM"/>
    </source>
</evidence>
<name>A0A6G3SWF8_STRAQ</name>
<feature type="transmembrane region" description="Helical" evidence="2">
    <location>
        <begin position="76"/>
        <end position="97"/>
    </location>
</feature>
<protein>
    <recommendedName>
        <fullName evidence="4">DUF3995 domain-containing protein</fullName>
    </recommendedName>
</protein>
<gene>
    <name evidence="3" type="ORF">G3I43_23265</name>
</gene>
<reference evidence="3" key="1">
    <citation type="submission" date="2020-01" db="EMBL/GenBank/DDBJ databases">
        <title>Insect and environment-associated Actinomycetes.</title>
        <authorList>
            <person name="Currrie C."/>
            <person name="Chevrette M."/>
            <person name="Carlson C."/>
            <person name="Stubbendieck R."/>
            <person name="Wendt-Pienkowski E."/>
        </authorList>
    </citation>
    <scope>NUCLEOTIDE SEQUENCE</scope>
    <source>
        <strain evidence="3">SID505</strain>
    </source>
</reference>
<evidence type="ECO:0000313" key="3">
    <source>
        <dbReference type="EMBL" id="NEB87072.1"/>
    </source>
</evidence>
<feature type="transmembrane region" description="Helical" evidence="2">
    <location>
        <begin position="118"/>
        <end position="140"/>
    </location>
</feature>
<keyword evidence="2" id="KW-0812">Transmembrane</keyword>
<accession>A0A6G3SWF8</accession>
<evidence type="ECO:0000256" key="1">
    <source>
        <dbReference type="SAM" id="MobiDB-lite"/>
    </source>
</evidence>
<comment type="caution">
    <text evidence="3">The sequence shown here is derived from an EMBL/GenBank/DDBJ whole genome shotgun (WGS) entry which is preliminary data.</text>
</comment>
<proteinExistence type="predicted"/>
<dbReference type="AlphaFoldDB" id="A0A6G3SWF8"/>
<keyword evidence="2" id="KW-1133">Transmembrane helix</keyword>
<keyword evidence="2" id="KW-0472">Membrane</keyword>
<feature type="transmembrane region" description="Helical" evidence="2">
    <location>
        <begin position="209"/>
        <end position="233"/>
    </location>
</feature>